<evidence type="ECO:0000313" key="1">
    <source>
        <dbReference type="EMBL" id="CCU55645.1"/>
    </source>
</evidence>
<accession>A0A916KPW2</accession>
<dbReference type="Proteomes" id="UP000792220">
    <property type="component" value="Genome"/>
</dbReference>
<gene>
    <name evidence="1" type="ORF">CHBEV_077</name>
</gene>
<name>A0A916KPW2_CBEPV</name>
<evidence type="ECO:0000313" key="2">
    <source>
        <dbReference type="Proteomes" id="UP000792220"/>
    </source>
</evidence>
<sequence>MFKTDLTDDEVSEAANKLIKNYICNFYEIQVENIFEIIDFDNKCIYCDDDVDIIDNIIIDTNNIKIGYFCSKLCKSIYYSIIKSTFNLHIDNIINFIPYFLLSDKSKKKYKNIKNIINNYEYDNLSVLSKYKKNNIIYCNFILLVNNKFINFNEYFDYISDYKNCIYCNSSSINNNIIIEHKTGIINGFCSKLCRDSIAKQIYTTLFPIYKYNAYLIPFELIKNKKDFLNCVESVKNNDDLYGGYYPLNSTKIKIELFTTN</sequence>
<dbReference type="RefSeq" id="YP_008004147.1">
    <property type="nucleotide sequence ID" value="NC_021248.1"/>
</dbReference>
<reference evidence="1" key="1">
    <citation type="journal article" date="2013" name="J. Virol.">
        <title>New Insights into the Evolution of Entomopoxvirinae from the Complete Genome Sequences of Four Entomopoxviruses Infecting Adoxophyes honmai, Choristoneura biennis, Choristoneura rosaceana, and Mythimna separata.</title>
        <authorList>
            <person name="Theze J."/>
            <person name="Takatsuka J."/>
            <person name="Li Z."/>
            <person name="Gallais J."/>
            <person name="Doucet D."/>
            <person name="Arif B."/>
            <person name="Nakai M."/>
            <person name="Herniou E.A."/>
        </authorList>
    </citation>
    <scope>NUCLEOTIDE SEQUENCE</scope>
</reference>
<keyword evidence="2" id="KW-1185">Reference proteome</keyword>
<protein>
    <submittedName>
        <fullName evidence="1">VLTF-2 late transcription factor 2</fullName>
    </submittedName>
</protein>
<dbReference type="GeneID" id="15613067"/>
<organismHost>
    <name type="scientific">Choristoneura fumiferana</name>
    <name type="common">Spruce budworm moth</name>
    <name type="synonym">Archips fumiferana</name>
    <dbReference type="NCBI Taxonomy" id="7141"/>
</organismHost>
<dbReference type="OrthoDB" id="14748at10239"/>
<proteinExistence type="predicted"/>
<dbReference type="EMBL" id="HF679132">
    <property type="protein sequence ID" value="CCU55645.1"/>
    <property type="molecule type" value="Genomic_DNA"/>
</dbReference>
<organism evidence="1 2">
    <name type="scientific">Choristoneura biennis entomopoxvirus</name>
    <name type="common">CbEPV</name>
    <dbReference type="NCBI Taxonomy" id="10288"/>
    <lineage>
        <taxon>Viruses</taxon>
        <taxon>Varidnaviria</taxon>
        <taxon>Bamfordvirae</taxon>
        <taxon>Nucleocytoviricota</taxon>
        <taxon>Pokkesviricetes</taxon>
        <taxon>Chitovirales</taxon>
        <taxon>Poxviridae</taxon>
        <taxon>Entomopoxvirinae</taxon>
        <taxon>Betaentomopoxvirus</taxon>
        <taxon>Betaentomopoxvirus cbiennis</taxon>
    </lineage>
</organism>
<dbReference type="KEGG" id="vg:15613067"/>